<dbReference type="Pfam" id="PF08350">
    <property type="entry name" value="FilR1_middle"/>
    <property type="match status" value="1"/>
</dbReference>
<feature type="region of interest" description="Disordered" evidence="2">
    <location>
        <begin position="265"/>
        <end position="294"/>
    </location>
</feature>
<dbReference type="SMART" id="SM00028">
    <property type="entry name" value="TPR"/>
    <property type="match status" value="7"/>
</dbReference>
<keyword evidence="7" id="KW-1185">Reference proteome</keyword>
<evidence type="ECO:0000259" key="4">
    <source>
        <dbReference type="Pfam" id="PF25199"/>
    </source>
</evidence>
<evidence type="ECO:0000256" key="1">
    <source>
        <dbReference type="SAM" id="Coils"/>
    </source>
</evidence>
<feature type="domain" description="Methanogenesis regulatory protein FilR1 middle" evidence="3">
    <location>
        <begin position="123"/>
        <end position="251"/>
    </location>
</feature>
<feature type="domain" description="HVO-A0261-like N-terminal" evidence="5">
    <location>
        <begin position="7"/>
        <end position="85"/>
    </location>
</feature>
<dbReference type="InterPro" id="IPR019734">
    <property type="entry name" value="TPR_rpt"/>
</dbReference>
<name>A0ABD5ZCT7_9EURY</name>
<gene>
    <name evidence="6" type="ORF">ACFQJC_05850</name>
</gene>
<dbReference type="SUPFAM" id="SSF52540">
    <property type="entry name" value="P-loop containing nucleoside triphosphate hydrolases"/>
    <property type="match status" value="1"/>
</dbReference>
<evidence type="ECO:0000313" key="7">
    <source>
        <dbReference type="Proteomes" id="UP001596481"/>
    </source>
</evidence>
<keyword evidence="1" id="KW-0175">Coiled coil</keyword>
<dbReference type="InterPro" id="IPR027417">
    <property type="entry name" value="P-loop_NTPase"/>
</dbReference>
<dbReference type="Proteomes" id="UP001596481">
    <property type="component" value="Unassembled WGS sequence"/>
</dbReference>
<proteinExistence type="predicted"/>
<feature type="coiled-coil region" evidence="1">
    <location>
        <begin position="1015"/>
        <end position="1068"/>
    </location>
</feature>
<dbReference type="RefSeq" id="WP_390222309.1">
    <property type="nucleotide sequence ID" value="NZ_JBHTAA010000001.1"/>
</dbReference>
<dbReference type="PANTHER" id="PTHR10098">
    <property type="entry name" value="RAPSYN-RELATED"/>
    <property type="match status" value="1"/>
</dbReference>
<comment type="caution">
    <text evidence="6">The sequence shown here is derived from an EMBL/GenBank/DDBJ whole genome shotgun (WGS) entry which is preliminary data.</text>
</comment>
<dbReference type="Pfam" id="PF25213">
    <property type="entry name" value="HVO_A0261_N"/>
    <property type="match status" value="1"/>
</dbReference>
<accession>A0ABD5ZCT7</accession>
<dbReference type="Pfam" id="PF25199">
    <property type="entry name" value="nSTAND_NTPase5"/>
    <property type="match status" value="1"/>
</dbReference>
<dbReference type="InterPro" id="IPR057527">
    <property type="entry name" value="HVO_A0261-like_N"/>
</dbReference>
<dbReference type="PANTHER" id="PTHR10098:SF108">
    <property type="entry name" value="TETRATRICOPEPTIDE REPEAT PROTEIN 28"/>
    <property type="match status" value="1"/>
</dbReference>
<feature type="domain" description="Novel STAND NTPase 5" evidence="4">
    <location>
        <begin position="370"/>
        <end position="468"/>
    </location>
</feature>
<dbReference type="EMBL" id="JBHTAA010000001">
    <property type="protein sequence ID" value="MFC7203028.1"/>
    <property type="molecule type" value="Genomic_DNA"/>
</dbReference>
<dbReference type="Pfam" id="PF13424">
    <property type="entry name" value="TPR_12"/>
    <property type="match status" value="2"/>
</dbReference>
<evidence type="ECO:0000313" key="6">
    <source>
        <dbReference type="EMBL" id="MFC7203028.1"/>
    </source>
</evidence>
<dbReference type="AlphaFoldDB" id="A0ABD5ZCT7"/>
<dbReference type="InterPro" id="IPR057574">
    <property type="entry name" value="nSTAND_NTPase5_dom"/>
</dbReference>
<evidence type="ECO:0000259" key="3">
    <source>
        <dbReference type="Pfam" id="PF08350"/>
    </source>
</evidence>
<dbReference type="SUPFAM" id="SSF48452">
    <property type="entry name" value="TPR-like"/>
    <property type="match status" value="2"/>
</dbReference>
<feature type="compositionally biased region" description="Polar residues" evidence="2">
    <location>
        <begin position="280"/>
        <end position="294"/>
    </location>
</feature>
<reference evidence="6 7" key="1">
    <citation type="journal article" date="2019" name="Int. J. Syst. Evol. Microbiol.">
        <title>The Global Catalogue of Microorganisms (GCM) 10K type strain sequencing project: providing services to taxonomists for standard genome sequencing and annotation.</title>
        <authorList>
            <consortium name="The Broad Institute Genomics Platform"/>
            <consortium name="The Broad Institute Genome Sequencing Center for Infectious Disease"/>
            <person name="Wu L."/>
            <person name="Ma J."/>
        </authorList>
    </citation>
    <scope>NUCLEOTIDE SEQUENCE [LARGE SCALE GENOMIC DNA]</scope>
    <source>
        <strain evidence="6 7">DSM 29988</strain>
    </source>
</reference>
<sequence length="1176" mass="129653">MTFEQDDEVAYLELVADRCDFLATLTGDSLDKRELTDTLPYSRSTVDRVIRDLSAAGLVLDTDGGYTASLKGRYLTTLFDSYRRDIADILEMDAAIGTETGEFPLPVEALLGATQVTSTAHAPHRPHQFLTERFDHADYATAVMPRLPNDMLSERFVEWVSAGHACRLILSESTVTNVWREFPELIECVQSAPEFDIRVGSVPPYGLVYTVADGIGHSMAILYDKGRIQSVIANSTDDAVDWVRTYTQSLWREASSFDLGGHLDTLLEDDSPDQTGAEPATTSDGSNTHGLSSATHLSLPTKLQSQGFVRLSSAYFERVGVSPPLACWRTGFDLGEVRVGYALDRERPTETGRENVTTELFSSLRNATDHVVLGPPGAGKSTVCMSVACRWHDQRLGPVLYRKSGHRDAFSATPHLGSYLAEAPGHTLVVVEDVTRAEANDVFELVREFADDDQVTFLFDSRKNEWQSNRLVGAARLESHRTQTIETYDVPLVDATERERIVDHFEETVDSPVDIDPDDLSVGDDEFAPGEMYLFVHRLARHIEPSSTDDVGPTSLLEDIDDVYEDLQAVGDLAIDVGVLVNLLNAAGVGVDIPLAYVLASTRADEAIVEDALNELERSVLYSAFGDNEAESVRTVHETWSARFLQRLLEIESERQARRRFEDCLEALFSLVDDHTARTSVQSVFGGTADIVRTIEDDPSGWGDNLVKNVFQLGVNNPSLSALYAETDYSRAVVPAACDSSLALNVRRWRARMFVNGGELDRAKREFESLASLTADDADSHELTDEELTRAHADGLAGVSEVLRHRGAYDESKDAAEAALELFEELDDDLGRSDVLNTLGTIEGRRGAYEHAIDYLEAALALRRDVGHQSKIASTLSNLAGAEQLLGRYDDAKEHAHQSLEIRRELGYQWGESLSLSILGIIELRTHNFDEAEQYTRSALSIRRQIGDSMGIASSLNNLGSLEFDRGRISDAHARYTALVDWLEEENLEFGWIRGSAHHGLAKTLLEQGEAKAALDQVQLALDVIEDRNEQVELQSIRAIATLRSGSADEARAIAKDAYEQSQELDEEQQVRASLALGQTLVAVGEETRGIEHLESAVELASDDLLKGYALSTLGDVYHSLGRLADAVDSMDDAAARFSAVNARGHVERTVEHALDIADELEDDDRIESLTKQTNQ</sequence>
<protein>
    <submittedName>
        <fullName evidence="6">Tetratricopeptide repeat protein</fullName>
    </submittedName>
</protein>
<dbReference type="InterPro" id="IPR011990">
    <property type="entry name" value="TPR-like_helical_dom_sf"/>
</dbReference>
<dbReference type="InterPro" id="IPR013561">
    <property type="entry name" value="FilR1_middle_dom"/>
</dbReference>
<evidence type="ECO:0000256" key="2">
    <source>
        <dbReference type="SAM" id="MobiDB-lite"/>
    </source>
</evidence>
<organism evidence="6 7">
    <name type="scientific">Haloferax namakaokahaiae</name>
    <dbReference type="NCBI Taxonomy" id="1748331"/>
    <lineage>
        <taxon>Archaea</taxon>
        <taxon>Methanobacteriati</taxon>
        <taxon>Methanobacteriota</taxon>
        <taxon>Stenosarchaea group</taxon>
        <taxon>Halobacteria</taxon>
        <taxon>Halobacteriales</taxon>
        <taxon>Haloferacaceae</taxon>
        <taxon>Haloferax</taxon>
    </lineage>
</organism>
<evidence type="ECO:0000259" key="5">
    <source>
        <dbReference type="Pfam" id="PF25213"/>
    </source>
</evidence>
<dbReference type="Gene3D" id="1.25.40.10">
    <property type="entry name" value="Tetratricopeptide repeat domain"/>
    <property type="match status" value="2"/>
</dbReference>